<evidence type="ECO:0000256" key="1">
    <source>
        <dbReference type="ARBA" id="ARBA00022741"/>
    </source>
</evidence>
<reference evidence="4 5" key="1">
    <citation type="submission" date="2017-12" db="EMBL/GenBank/DDBJ databases">
        <title>Sequencing the genomes of 1000 Actinobacteria strains.</title>
        <authorList>
            <person name="Klenk H.-P."/>
        </authorList>
    </citation>
    <scope>NUCLEOTIDE SEQUENCE [LARGE SCALE GENOMIC DNA]</scope>
    <source>
        <strain evidence="4 5">DSM 45165</strain>
    </source>
</reference>
<dbReference type="InterPro" id="IPR027417">
    <property type="entry name" value="P-loop_NTPase"/>
</dbReference>
<proteinExistence type="predicted"/>
<name>A0A2N3WML0_9PSEU</name>
<evidence type="ECO:0000259" key="3">
    <source>
        <dbReference type="SMART" id="SM00382"/>
    </source>
</evidence>
<dbReference type="InterPro" id="IPR041664">
    <property type="entry name" value="AAA_16"/>
</dbReference>
<dbReference type="GO" id="GO:0004016">
    <property type="term" value="F:adenylate cyclase activity"/>
    <property type="evidence" value="ECO:0007669"/>
    <property type="project" value="TreeGrafter"/>
</dbReference>
<dbReference type="SUPFAM" id="SSF52540">
    <property type="entry name" value="P-loop containing nucleoside triphosphate hydrolases"/>
    <property type="match status" value="1"/>
</dbReference>
<keyword evidence="1" id="KW-0547">Nucleotide-binding</keyword>
<gene>
    <name evidence="4" type="ORF">ATK30_6000</name>
</gene>
<dbReference type="Pfam" id="PF13191">
    <property type="entry name" value="AAA_16"/>
    <property type="match status" value="1"/>
</dbReference>
<protein>
    <submittedName>
        <fullName evidence="4">AAA ATPase-like protein</fullName>
    </submittedName>
</protein>
<evidence type="ECO:0000313" key="5">
    <source>
        <dbReference type="Proteomes" id="UP000233750"/>
    </source>
</evidence>
<dbReference type="Gene3D" id="3.40.50.300">
    <property type="entry name" value="P-loop containing nucleotide triphosphate hydrolases"/>
    <property type="match status" value="1"/>
</dbReference>
<dbReference type="EMBL" id="PJMY01000003">
    <property type="protein sequence ID" value="PKV95099.1"/>
    <property type="molecule type" value="Genomic_DNA"/>
</dbReference>
<comment type="caution">
    <text evidence="4">The sequence shown here is derived from an EMBL/GenBank/DDBJ whole genome shotgun (WGS) entry which is preliminary data.</text>
</comment>
<dbReference type="PANTHER" id="PTHR16305:SF35">
    <property type="entry name" value="TRANSCRIPTIONAL ACTIVATOR DOMAIN"/>
    <property type="match status" value="1"/>
</dbReference>
<keyword evidence="2" id="KW-0067">ATP-binding</keyword>
<accession>A0A2N3WML0</accession>
<keyword evidence="5" id="KW-1185">Reference proteome</keyword>
<evidence type="ECO:0000256" key="2">
    <source>
        <dbReference type="ARBA" id="ARBA00022840"/>
    </source>
</evidence>
<dbReference type="PANTHER" id="PTHR16305">
    <property type="entry name" value="TESTICULAR SOLUBLE ADENYLYL CYCLASE"/>
    <property type="match status" value="1"/>
</dbReference>
<evidence type="ECO:0000313" key="4">
    <source>
        <dbReference type="EMBL" id="PKV95099.1"/>
    </source>
</evidence>
<sequence length="922" mass="97367">MIAEVRRHELADTAPVATDPHDVEVLSDQFTVLERSHAASSSIERSPRIGAPYGFVTTRNTRRGPAGDLGGMIGRRWELGALVDLLAAARSGRGRGLLLLGDAGIGKTTLAEALAAEAGGWTVGWGRCPEIETAPYWLWRQALGPLDAAAPLGDSGHAGRASMFADVADRLVRATAGTPALLILEDLHLADADSLALLQFLACVLPELRCVLLLTSRDNAVDLAPAGAAALAALPPFFGRLSLAGLAPDETAALVEHVLGRRDPEFAGAVHERTGGNPFVVLELALLSAARGRPGLPAGVRQVIGRRLARLRQRTDDCLAAAAVLGDEADLDVLAEVAQLDVADVLDAVAEAAGARLAVAGDERMRFTHALVREVLDDGLPAGRRGLLHGRAGHALAARHADAGTVAGHFRRAVGVADAAALAAEHALLAARDAMRRGGYEQAVRFFRWAGAGPQLRLETGAAQVLAGQLGEGRAVLRELARERLADGDGETAARALLAMGGGPGGFEVDLEDPEQAVLLERTLPLLEDGATKAATLARTALTRAYGRIDGTARPLAEQAVAMARRLGDARVEAAAISAWCDTASGPDFVAEREKAARRMLTLAESADDRTLALLARRLLVVALLEQGNFAAANAQIAAYAATAEQLRVPYYAWVVPIWRGMRALMRADHDRVGECLAQAEELARRAQSENAGLMVATQRIGQADATGTMAALLDVIDAVMAPFLDSPMAQGYLAYYLTKAGEHDRARRLVEQRMSDGIDVVPKDSEWLTCVALLGEAGRLLGHRGAVEACAAAVRPYRDLWLYDGIGAACYGPVASFLDRFDEFLGTPPAAPKTRVTGELHRTGAVWTLRWRGESATIPDAKGVRDLAALLARPRTPIHVLDLAVAIVSVWGDTAALPPSPVFGDLSCRDTHSVHMSGGST</sequence>
<dbReference type="Proteomes" id="UP000233750">
    <property type="component" value="Unassembled WGS sequence"/>
</dbReference>
<dbReference type="InterPro" id="IPR003593">
    <property type="entry name" value="AAA+_ATPase"/>
</dbReference>
<dbReference type="SMART" id="SM00382">
    <property type="entry name" value="AAA"/>
    <property type="match status" value="1"/>
</dbReference>
<dbReference type="GO" id="GO:0005524">
    <property type="term" value="F:ATP binding"/>
    <property type="evidence" value="ECO:0007669"/>
    <property type="project" value="UniProtKB-KW"/>
</dbReference>
<dbReference type="AlphaFoldDB" id="A0A2N3WML0"/>
<dbReference type="GO" id="GO:0005737">
    <property type="term" value="C:cytoplasm"/>
    <property type="evidence" value="ECO:0007669"/>
    <property type="project" value="TreeGrafter"/>
</dbReference>
<organism evidence="4 5">
    <name type="scientific">Amycolatopsis echigonensis</name>
    <dbReference type="NCBI Taxonomy" id="2576905"/>
    <lineage>
        <taxon>Bacteria</taxon>
        <taxon>Bacillati</taxon>
        <taxon>Actinomycetota</taxon>
        <taxon>Actinomycetes</taxon>
        <taxon>Pseudonocardiales</taxon>
        <taxon>Pseudonocardiaceae</taxon>
        <taxon>Amycolatopsis</taxon>
    </lineage>
</organism>
<feature type="domain" description="AAA+ ATPase" evidence="3">
    <location>
        <begin position="93"/>
        <end position="243"/>
    </location>
</feature>